<organism evidence="3 4">
    <name type="scientific">Reyranella humidisoli</name>
    <dbReference type="NCBI Taxonomy" id="2849149"/>
    <lineage>
        <taxon>Bacteria</taxon>
        <taxon>Pseudomonadati</taxon>
        <taxon>Pseudomonadota</taxon>
        <taxon>Alphaproteobacteria</taxon>
        <taxon>Hyphomicrobiales</taxon>
        <taxon>Reyranellaceae</taxon>
        <taxon>Reyranella</taxon>
    </lineage>
</organism>
<sequence>MKFLIPAMLALGVAACAAPPLPALSPDDASSPDAATVGTPYQPVMSGTAPHAPVGLKPWRELNDRVAPAAGRPQ</sequence>
<protein>
    <recommendedName>
        <fullName evidence="5">Lipoprotein</fullName>
    </recommendedName>
</protein>
<feature type="signal peptide" evidence="2">
    <location>
        <begin position="1"/>
        <end position="17"/>
    </location>
</feature>
<reference evidence="3 4" key="1">
    <citation type="submission" date="2021-06" db="EMBL/GenBank/DDBJ databases">
        <authorList>
            <person name="Lee D.H."/>
        </authorList>
    </citation>
    <scope>NUCLEOTIDE SEQUENCE [LARGE SCALE GENOMIC DNA]</scope>
    <source>
        <strain evidence="3 4">MMS21-HV4-11</strain>
    </source>
</reference>
<evidence type="ECO:0000256" key="2">
    <source>
        <dbReference type="SAM" id="SignalP"/>
    </source>
</evidence>
<evidence type="ECO:0008006" key="5">
    <source>
        <dbReference type="Google" id="ProtNLM"/>
    </source>
</evidence>
<feature type="chain" id="PRO_5045644167" description="Lipoprotein" evidence="2">
    <location>
        <begin position="18"/>
        <end position="74"/>
    </location>
</feature>
<keyword evidence="2" id="KW-0732">Signal</keyword>
<accession>A0ABS6IG07</accession>
<dbReference type="PROSITE" id="PS51257">
    <property type="entry name" value="PROKAR_LIPOPROTEIN"/>
    <property type="match status" value="1"/>
</dbReference>
<evidence type="ECO:0000313" key="3">
    <source>
        <dbReference type="EMBL" id="MBU8872672.1"/>
    </source>
</evidence>
<dbReference type="Proteomes" id="UP000727907">
    <property type="component" value="Unassembled WGS sequence"/>
</dbReference>
<feature type="region of interest" description="Disordered" evidence="1">
    <location>
        <begin position="21"/>
        <end position="59"/>
    </location>
</feature>
<evidence type="ECO:0000256" key="1">
    <source>
        <dbReference type="SAM" id="MobiDB-lite"/>
    </source>
</evidence>
<dbReference type="RefSeq" id="WP_216956968.1">
    <property type="nucleotide sequence ID" value="NZ_JAHOPB010000001.1"/>
</dbReference>
<name>A0ABS6IG07_9HYPH</name>
<dbReference type="EMBL" id="JAHOPB010000001">
    <property type="protein sequence ID" value="MBU8872672.1"/>
    <property type="molecule type" value="Genomic_DNA"/>
</dbReference>
<proteinExistence type="predicted"/>
<evidence type="ECO:0000313" key="4">
    <source>
        <dbReference type="Proteomes" id="UP000727907"/>
    </source>
</evidence>
<comment type="caution">
    <text evidence="3">The sequence shown here is derived from an EMBL/GenBank/DDBJ whole genome shotgun (WGS) entry which is preliminary data.</text>
</comment>
<feature type="compositionally biased region" description="Low complexity" evidence="1">
    <location>
        <begin position="21"/>
        <end position="35"/>
    </location>
</feature>
<keyword evidence="4" id="KW-1185">Reference proteome</keyword>
<gene>
    <name evidence="3" type="ORF">KQ910_02810</name>
</gene>